<name>A0A1M4ZS35_9HYPH</name>
<dbReference type="RefSeq" id="WP_175561777.1">
    <property type="nucleotide sequence ID" value="NZ_FQUP01000001.1"/>
</dbReference>
<gene>
    <name evidence="2" type="ORF">SAMN02745157_1897</name>
</gene>
<protein>
    <submittedName>
        <fullName evidence="2">Uncharacterized protein</fullName>
    </submittedName>
</protein>
<accession>A0A1M4ZS35</accession>
<reference evidence="2 3" key="1">
    <citation type="submission" date="2016-11" db="EMBL/GenBank/DDBJ databases">
        <authorList>
            <person name="Jaros S."/>
            <person name="Januszkiewicz K."/>
            <person name="Wedrychowicz H."/>
        </authorList>
    </citation>
    <scope>NUCLEOTIDE SEQUENCE [LARGE SCALE GENOMIC DNA]</scope>
    <source>
        <strain evidence="2 3">DSM 19436</strain>
    </source>
</reference>
<sequence>MPVINLIASLAIVAVFAAFMLSLAYAERTTRSTRPQIQPAKARADQPVPRGNVKTA</sequence>
<dbReference type="STRING" id="1122133.SAMN02745157_1897"/>
<proteinExistence type="predicted"/>
<feature type="region of interest" description="Disordered" evidence="1">
    <location>
        <begin position="29"/>
        <end position="56"/>
    </location>
</feature>
<organism evidence="2 3">
    <name type="scientific">Kaistia soli DSM 19436</name>
    <dbReference type="NCBI Taxonomy" id="1122133"/>
    <lineage>
        <taxon>Bacteria</taxon>
        <taxon>Pseudomonadati</taxon>
        <taxon>Pseudomonadota</taxon>
        <taxon>Alphaproteobacteria</taxon>
        <taxon>Hyphomicrobiales</taxon>
        <taxon>Kaistiaceae</taxon>
        <taxon>Kaistia</taxon>
    </lineage>
</organism>
<dbReference type="AlphaFoldDB" id="A0A1M4ZS35"/>
<evidence type="ECO:0000313" key="2">
    <source>
        <dbReference type="EMBL" id="SHF20607.1"/>
    </source>
</evidence>
<evidence type="ECO:0000313" key="3">
    <source>
        <dbReference type="Proteomes" id="UP000184485"/>
    </source>
</evidence>
<dbReference type="EMBL" id="FQUP01000001">
    <property type="protein sequence ID" value="SHF20607.1"/>
    <property type="molecule type" value="Genomic_DNA"/>
</dbReference>
<evidence type="ECO:0000256" key="1">
    <source>
        <dbReference type="SAM" id="MobiDB-lite"/>
    </source>
</evidence>
<keyword evidence="3" id="KW-1185">Reference proteome</keyword>
<dbReference type="Proteomes" id="UP000184485">
    <property type="component" value="Unassembled WGS sequence"/>
</dbReference>